<dbReference type="InterPro" id="IPR014746">
    <property type="entry name" value="Gln_synth/guanido_kin_cat_dom"/>
</dbReference>
<evidence type="ECO:0000259" key="7">
    <source>
        <dbReference type="PROSITE" id="PS51987"/>
    </source>
</evidence>
<dbReference type="PANTHER" id="PTHR43785">
    <property type="entry name" value="GAMMA-GLUTAMYLPUTRESCINE SYNTHETASE"/>
    <property type="match status" value="1"/>
</dbReference>
<dbReference type="Gene3D" id="3.30.590.10">
    <property type="entry name" value="Glutamine synthetase/guanido kinase, catalytic domain"/>
    <property type="match status" value="1"/>
</dbReference>
<proteinExistence type="inferred from homology"/>
<dbReference type="InterPro" id="IPR008146">
    <property type="entry name" value="Gln_synth_cat_dom"/>
</dbReference>
<dbReference type="GO" id="GO:0006542">
    <property type="term" value="P:glutamine biosynthetic process"/>
    <property type="evidence" value="ECO:0007669"/>
    <property type="project" value="InterPro"/>
</dbReference>
<dbReference type="GO" id="GO:0006576">
    <property type="term" value="P:biogenic amine metabolic process"/>
    <property type="evidence" value="ECO:0007669"/>
    <property type="project" value="UniProtKB-ARBA"/>
</dbReference>
<evidence type="ECO:0000256" key="1">
    <source>
        <dbReference type="ARBA" id="ARBA00009897"/>
    </source>
</evidence>
<keyword evidence="2" id="KW-0436">Ligase</keyword>
<dbReference type="Proteomes" id="UP000243053">
    <property type="component" value="Unassembled WGS sequence"/>
</dbReference>
<dbReference type="GO" id="GO:0005524">
    <property type="term" value="F:ATP binding"/>
    <property type="evidence" value="ECO:0007669"/>
    <property type="project" value="UniProtKB-KW"/>
</dbReference>
<accession>A0A1Y5EF49</accession>
<organism evidence="8 9">
    <name type="scientific">Colwellia psychrerythraea</name>
    <name type="common">Vibrio psychroerythus</name>
    <dbReference type="NCBI Taxonomy" id="28229"/>
    <lineage>
        <taxon>Bacteria</taxon>
        <taxon>Pseudomonadati</taxon>
        <taxon>Pseudomonadota</taxon>
        <taxon>Gammaproteobacteria</taxon>
        <taxon>Alteromonadales</taxon>
        <taxon>Colwelliaceae</taxon>
        <taxon>Colwellia</taxon>
    </lineage>
</organism>
<gene>
    <name evidence="8" type="ORF">A9Q75_08590</name>
</gene>
<evidence type="ECO:0000313" key="9">
    <source>
        <dbReference type="Proteomes" id="UP000243053"/>
    </source>
</evidence>
<evidence type="ECO:0000256" key="3">
    <source>
        <dbReference type="ARBA" id="ARBA00022741"/>
    </source>
</evidence>
<evidence type="ECO:0000256" key="6">
    <source>
        <dbReference type="RuleBase" id="RU000384"/>
    </source>
</evidence>
<keyword evidence="4" id="KW-0067">ATP-binding</keyword>
<dbReference type="PROSITE" id="PS51987">
    <property type="entry name" value="GS_CATALYTIC"/>
    <property type="match status" value="1"/>
</dbReference>
<reference evidence="9" key="1">
    <citation type="journal article" date="2017" name="Proc. Natl. Acad. Sci. U.S.A.">
        <title>Simulation of Deepwater Horizon oil plume reveals substrate specialization within a complex community of hydrocarbon degraders.</title>
        <authorList>
            <person name="Hu P."/>
            <person name="Dubinsky E.A."/>
            <person name="Probst A.J."/>
            <person name="Wang J."/>
            <person name="Sieber C.M.K."/>
            <person name="Tom L.M."/>
            <person name="Gardinali P."/>
            <person name="Banfield J.F."/>
            <person name="Atlas R.M."/>
            <person name="Andersen G.L."/>
        </authorList>
    </citation>
    <scope>NUCLEOTIDE SEQUENCE [LARGE SCALE GENOMIC DNA]</scope>
</reference>
<dbReference type="Gene3D" id="3.10.20.70">
    <property type="entry name" value="Glutamine synthetase, N-terminal domain"/>
    <property type="match status" value="1"/>
</dbReference>
<evidence type="ECO:0000256" key="2">
    <source>
        <dbReference type="ARBA" id="ARBA00022598"/>
    </source>
</evidence>
<comment type="similarity">
    <text evidence="1 5 6">Belongs to the glutamine synthetase family.</text>
</comment>
<sequence>MNPRDVKTIEDAKKIVNERGISHVKVGVFDTDGIMRGKYMSKEKFISSLDNGFAFCDVVLGWDSKDQLYGNATQDSYTGWHTGYPDAPVRVVPESCREIPFENGMLLFIGEFEEKAAEVCPRKLLHRVIKKAEDMGFDAFAALEYEFFMFKETPESAREKGYKNLETLSSDMFGYSVLRSSVHSDLYEQILDMSEKMDFPIEGIHTETGPGVLEAAIAVDSAANAADKGALFKTFMKVLAQRNGLMATFMAKWSTDYPGQSGHIHVSLNNRDGSGSAFHDPEQKYNMSKIQRNFLAGQQRLMPEFLSLIAPTINSYTRLIPGFWAPTDATWGVENRTTALRVIPGSAKSQRVEYRLGSADGNPYLTLAAALASGLYGIMNEWEPEEQIKGNAYDQEHPAHLKLPTTLWDATQLLKASDAAREMFGDTFVDHFATSREWEELEYRKHVSDFEMNRYFEII</sequence>
<feature type="domain" description="GS catalytic" evidence="7">
    <location>
        <begin position="121"/>
        <end position="459"/>
    </location>
</feature>
<dbReference type="SUPFAM" id="SSF55931">
    <property type="entry name" value="Glutamine synthetase/guanido kinase"/>
    <property type="match status" value="1"/>
</dbReference>
<evidence type="ECO:0000256" key="5">
    <source>
        <dbReference type="PROSITE-ProRule" id="PRU01331"/>
    </source>
</evidence>
<dbReference type="EMBL" id="MAAF01000054">
    <property type="protein sequence ID" value="OUR81099.1"/>
    <property type="molecule type" value="Genomic_DNA"/>
</dbReference>
<evidence type="ECO:0000256" key="4">
    <source>
        <dbReference type="ARBA" id="ARBA00022840"/>
    </source>
</evidence>
<dbReference type="AlphaFoldDB" id="A0A1Y5EF49"/>
<protein>
    <submittedName>
        <fullName evidence="8">Glutamine synthetase</fullName>
    </submittedName>
</protein>
<dbReference type="PANTHER" id="PTHR43785:SF12">
    <property type="entry name" value="TYPE-1 GLUTAMINE SYNTHETASE 2"/>
    <property type="match status" value="1"/>
</dbReference>
<dbReference type="Pfam" id="PF00120">
    <property type="entry name" value="Gln-synt_C"/>
    <property type="match status" value="1"/>
</dbReference>
<dbReference type="GO" id="GO:0042402">
    <property type="term" value="P:biogenic amine catabolic process"/>
    <property type="evidence" value="ECO:0007669"/>
    <property type="project" value="UniProtKB-ARBA"/>
</dbReference>
<dbReference type="FunFam" id="3.30.590.10:FF:000005">
    <property type="entry name" value="Probable glutamine synthetase"/>
    <property type="match status" value="1"/>
</dbReference>
<evidence type="ECO:0000313" key="8">
    <source>
        <dbReference type="EMBL" id="OUR81099.1"/>
    </source>
</evidence>
<dbReference type="InterPro" id="IPR036651">
    <property type="entry name" value="Gln_synt_N_sf"/>
</dbReference>
<comment type="caution">
    <text evidence="8">The sequence shown here is derived from an EMBL/GenBank/DDBJ whole genome shotgun (WGS) entry which is preliminary data.</text>
</comment>
<dbReference type="GO" id="GO:0004356">
    <property type="term" value="F:glutamine synthetase activity"/>
    <property type="evidence" value="ECO:0007669"/>
    <property type="project" value="InterPro"/>
</dbReference>
<keyword evidence="3" id="KW-0547">Nucleotide-binding</keyword>
<name>A0A1Y5EF49_COLPS</name>
<dbReference type="SMART" id="SM01230">
    <property type="entry name" value="Gln-synt_C"/>
    <property type="match status" value="1"/>
</dbReference>